<dbReference type="PROSITE" id="PS51257">
    <property type="entry name" value="PROKAR_LIPOPROTEIN"/>
    <property type="match status" value="1"/>
</dbReference>
<evidence type="ECO:0000313" key="3">
    <source>
        <dbReference type="Proteomes" id="UP000636453"/>
    </source>
</evidence>
<name>A0A918YXA2_9GAMM</name>
<reference evidence="2" key="1">
    <citation type="journal article" date="2014" name="Int. J. Syst. Evol. Microbiol.">
        <title>Complete genome sequence of Corynebacterium casei LMG S-19264T (=DSM 44701T), isolated from a smear-ripened cheese.</title>
        <authorList>
            <consortium name="US DOE Joint Genome Institute (JGI-PGF)"/>
            <person name="Walter F."/>
            <person name="Albersmeier A."/>
            <person name="Kalinowski J."/>
            <person name="Ruckert C."/>
        </authorList>
    </citation>
    <scope>NUCLEOTIDE SEQUENCE</scope>
    <source>
        <strain evidence="2">KCTC 32020</strain>
    </source>
</reference>
<reference evidence="2" key="2">
    <citation type="submission" date="2020-09" db="EMBL/GenBank/DDBJ databases">
        <authorList>
            <person name="Sun Q."/>
            <person name="Kim S."/>
        </authorList>
    </citation>
    <scope>NUCLEOTIDE SEQUENCE</scope>
    <source>
        <strain evidence="2">KCTC 32020</strain>
    </source>
</reference>
<dbReference type="RefSeq" id="WP_186760825.1">
    <property type="nucleotide sequence ID" value="NZ_BNCF01000002.1"/>
</dbReference>
<dbReference type="Proteomes" id="UP000636453">
    <property type="component" value="Unassembled WGS sequence"/>
</dbReference>
<sequence>MTRHALPLATAAVLVALTLTACKRDRGAEDTAAAPPPGTTPAGTASPAPQTLPPATSAPAAAPTPAAQVVSLELGTSVDDNNKIAAAASSFKPGDTIYVSVATTTADPAASVPARLGARWSKDGQVIHEQNLDVTLSGTGQTAFKINKPSGFPAGRYRVEILLDGQPVQSREFEVAAQDAGATTGTG</sequence>
<protein>
    <submittedName>
        <fullName evidence="2">Uncharacterized protein</fullName>
    </submittedName>
</protein>
<feature type="region of interest" description="Disordered" evidence="1">
    <location>
        <begin position="27"/>
        <end position="64"/>
    </location>
</feature>
<proteinExistence type="predicted"/>
<organism evidence="2 3">
    <name type="scientific">Vulcaniibacterium thermophilum</name>
    <dbReference type="NCBI Taxonomy" id="1169913"/>
    <lineage>
        <taxon>Bacteria</taxon>
        <taxon>Pseudomonadati</taxon>
        <taxon>Pseudomonadota</taxon>
        <taxon>Gammaproteobacteria</taxon>
        <taxon>Lysobacterales</taxon>
        <taxon>Lysobacteraceae</taxon>
        <taxon>Vulcaniibacterium</taxon>
    </lineage>
</organism>
<comment type="caution">
    <text evidence="2">The sequence shown here is derived from an EMBL/GenBank/DDBJ whole genome shotgun (WGS) entry which is preliminary data.</text>
</comment>
<evidence type="ECO:0000313" key="2">
    <source>
        <dbReference type="EMBL" id="GHE27518.1"/>
    </source>
</evidence>
<dbReference type="AlphaFoldDB" id="A0A918YXA2"/>
<evidence type="ECO:0000256" key="1">
    <source>
        <dbReference type="SAM" id="MobiDB-lite"/>
    </source>
</evidence>
<gene>
    <name evidence="2" type="ORF">GCM10007167_06200</name>
</gene>
<dbReference type="EMBL" id="BNCF01000002">
    <property type="protein sequence ID" value="GHE27518.1"/>
    <property type="molecule type" value="Genomic_DNA"/>
</dbReference>
<feature type="compositionally biased region" description="Low complexity" evidence="1">
    <location>
        <begin position="40"/>
        <end position="64"/>
    </location>
</feature>
<accession>A0A918YXA2</accession>
<keyword evidence="3" id="KW-1185">Reference proteome</keyword>